<sequence>MPLSPNFFIITSDNGFSKLVENFNIASEGLAHRVIDVNANTIRLLPRQMNELLNDLNFEFYNYSKEFKSYQGLSTVYYLSLIFGRNFIKNGERVTKIKGFANALLYQQILKHLLGLNEELVLVNTHQVSSNYQRYVDDVASSLLEALKPVDELGIQQIKALRGSIEHILVYLKKRSKIVIK</sequence>
<protein>
    <submittedName>
        <fullName evidence="1">Uncharacterized protein</fullName>
    </submittedName>
</protein>
<gene>
    <name evidence="1" type="ORF">GCM10023338_03790</name>
</gene>
<evidence type="ECO:0000313" key="2">
    <source>
        <dbReference type="Proteomes" id="UP001500631"/>
    </source>
</evidence>
<dbReference type="Proteomes" id="UP001500631">
    <property type="component" value="Unassembled WGS sequence"/>
</dbReference>
<dbReference type="EMBL" id="BAABKE010000001">
    <property type="protein sequence ID" value="GAA5094936.1"/>
    <property type="molecule type" value="Genomic_DNA"/>
</dbReference>
<keyword evidence="2" id="KW-1185">Reference proteome</keyword>
<evidence type="ECO:0000313" key="1">
    <source>
        <dbReference type="EMBL" id="GAA5094936.1"/>
    </source>
</evidence>
<accession>A0ABP9MDY1</accession>
<proteinExistence type="predicted"/>
<comment type="caution">
    <text evidence="1">The sequence shown here is derived from an EMBL/GenBank/DDBJ whole genome shotgun (WGS) entry which is preliminary data.</text>
</comment>
<dbReference type="RefSeq" id="WP_077926183.1">
    <property type="nucleotide sequence ID" value="NZ_BAABKE010000001.1"/>
</dbReference>
<organism evidence="1 2">
    <name type="scientific">Wohlfahrtiimonas larvae</name>
    <dbReference type="NCBI Taxonomy" id="1157986"/>
    <lineage>
        <taxon>Bacteria</taxon>
        <taxon>Pseudomonadati</taxon>
        <taxon>Pseudomonadota</taxon>
        <taxon>Gammaproteobacteria</taxon>
        <taxon>Cardiobacteriales</taxon>
        <taxon>Ignatzschineriaceae</taxon>
        <taxon>Wohlfahrtiimonas</taxon>
    </lineage>
</organism>
<reference evidence="2" key="1">
    <citation type="journal article" date="2019" name="Int. J. Syst. Evol. Microbiol.">
        <title>The Global Catalogue of Microorganisms (GCM) 10K type strain sequencing project: providing services to taxonomists for standard genome sequencing and annotation.</title>
        <authorList>
            <consortium name="The Broad Institute Genomics Platform"/>
            <consortium name="The Broad Institute Genome Sequencing Center for Infectious Disease"/>
            <person name="Wu L."/>
            <person name="Ma J."/>
        </authorList>
    </citation>
    <scope>NUCLEOTIDE SEQUENCE [LARGE SCALE GENOMIC DNA]</scope>
    <source>
        <strain evidence="2">JCM 18424</strain>
    </source>
</reference>
<name>A0ABP9MDY1_9GAMM</name>